<dbReference type="SMART" id="SM00563">
    <property type="entry name" value="PlsC"/>
    <property type="match status" value="1"/>
</dbReference>
<keyword evidence="1" id="KW-0808">Transferase</keyword>
<dbReference type="GO" id="GO:0003841">
    <property type="term" value="F:1-acylglycerol-3-phosphate O-acyltransferase activity"/>
    <property type="evidence" value="ECO:0007669"/>
    <property type="project" value="TreeGrafter"/>
</dbReference>
<dbReference type="PANTHER" id="PTHR10434:SF11">
    <property type="entry name" value="1-ACYL-SN-GLYCEROL-3-PHOSPHATE ACYLTRANSFERASE"/>
    <property type="match status" value="1"/>
</dbReference>
<reference evidence="4" key="1">
    <citation type="submission" date="2020-05" db="EMBL/GenBank/DDBJ databases">
        <authorList>
            <person name="Chiriac C."/>
            <person name="Salcher M."/>
            <person name="Ghai R."/>
            <person name="Kavagutti S V."/>
        </authorList>
    </citation>
    <scope>NUCLEOTIDE SEQUENCE</scope>
</reference>
<protein>
    <submittedName>
        <fullName evidence="4">Unannotated protein</fullName>
    </submittedName>
</protein>
<dbReference type="InterPro" id="IPR002123">
    <property type="entry name" value="Plipid/glycerol_acylTrfase"/>
</dbReference>
<sequence>MIKFITRVLFPPLIRILFAATIVGRGNMPAKGGVILASNHLSFFDSVIITLLSRRPVSFLAKEEYFTGKGFKGWLSKRFFEAIDAIPVNRRSASAAQDALDSGLSRLVDGESFAMYPEGTRSLDGRLYRGKTGVAWLALTARVPVVPVALTGTDKIQPVGTKGIRFAKLRIEYGQPMDLSSYGEASSGKARRDATDAIMIEIQKMSGQEFAGIYNEKPATTIKAKVRRLFRGRAPLT</sequence>
<keyword evidence="2" id="KW-0012">Acyltransferase</keyword>
<feature type="domain" description="Phospholipid/glycerol acyltransferase" evidence="3">
    <location>
        <begin position="34"/>
        <end position="153"/>
    </location>
</feature>
<evidence type="ECO:0000256" key="1">
    <source>
        <dbReference type="ARBA" id="ARBA00022679"/>
    </source>
</evidence>
<dbReference type="PANTHER" id="PTHR10434">
    <property type="entry name" value="1-ACYL-SN-GLYCEROL-3-PHOSPHATE ACYLTRANSFERASE"/>
    <property type="match status" value="1"/>
</dbReference>
<name>A0A6J6AVZ7_9ZZZZ</name>
<evidence type="ECO:0000256" key="2">
    <source>
        <dbReference type="ARBA" id="ARBA00023315"/>
    </source>
</evidence>
<dbReference type="SUPFAM" id="SSF69593">
    <property type="entry name" value="Glycerol-3-phosphate (1)-acyltransferase"/>
    <property type="match status" value="1"/>
</dbReference>
<evidence type="ECO:0000313" key="4">
    <source>
        <dbReference type="EMBL" id="CAB4530665.1"/>
    </source>
</evidence>
<proteinExistence type="predicted"/>
<dbReference type="EMBL" id="CAEZSG010000002">
    <property type="protein sequence ID" value="CAB4530665.1"/>
    <property type="molecule type" value="Genomic_DNA"/>
</dbReference>
<dbReference type="GO" id="GO:0006654">
    <property type="term" value="P:phosphatidic acid biosynthetic process"/>
    <property type="evidence" value="ECO:0007669"/>
    <property type="project" value="TreeGrafter"/>
</dbReference>
<gene>
    <name evidence="4" type="ORF">UFOPK1413_00028</name>
</gene>
<organism evidence="4">
    <name type="scientific">freshwater metagenome</name>
    <dbReference type="NCBI Taxonomy" id="449393"/>
    <lineage>
        <taxon>unclassified sequences</taxon>
        <taxon>metagenomes</taxon>
        <taxon>ecological metagenomes</taxon>
    </lineage>
</organism>
<evidence type="ECO:0000259" key="3">
    <source>
        <dbReference type="SMART" id="SM00563"/>
    </source>
</evidence>
<dbReference type="GO" id="GO:0005886">
    <property type="term" value="C:plasma membrane"/>
    <property type="evidence" value="ECO:0007669"/>
    <property type="project" value="TreeGrafter"/>
</dbReference>
<dbReference type="CDD" id="cd07989">
    <property type="entry name" value="LPLAT_AGPAT-like"/>
    <property type="match status" value="1"/>
</dbReference>
<dbReference type="Pfam" id="PF01553">
    <property type="entry name" value="Acyltransferase"/>
    <property type="match status" value="1"/>
</dbReference>
<dbReference type="AlphaFoldDB" id="A0A6J6AVZ7"/>
<accession>A0A6J6AVZ7</accession>